<dbReference type="PANTHER" id="PTHR47697:SF1">
    <property type="entry name" value="OS03G0340700 PROTEIN"/>
    <property type="match status" value="1"/>
</dbReference>
<accession>A0ABQ7CFS7</accession>
<comment type="caution">
    <text evidence="1">The sequence shown here is derived from an EMBL/GenBank/DDBJ whole genome shotgun (WGS) entry which is preliminary data.</text>
</comment>
<evidence type="ECO:0000313" key="1">
    <source>
        <dbReference type="EMBL" id="KAF3551185.1"/>
    </source>
</evidence>
<sequence length="137" mass="15885">MSTTLVPSMTTTARRRRFDLDVDSGRAMSEWSLGFEVADNGISVGEETTVVRWRRNHKLWLRTLDGINIDIEASETWQYDVSVLVNCTYFDHDNKNVTILVQRALLYESMEKYKLGAEDLRMVLKIDPRNIIARSTR</sequence>
<dbReference type="PANTHER" id="PTHR47697">
    <property type="entry name" value="OS03G0340700 PROTEIN"/>
    <property type="match status" value="1"/>
</dbReference>
<dbReference type="SUPFAM" id="SSF48452">
    <property type="entry name" value="TPR-like"/>
    <property type="match status" value="1"/>
</dbReference>
<dbReference type="PROSITE" id="PS01095">
    <property type="entry name" value="GH18_1"/>
    <property type="match status" value="1"/>
</dbReference>
<keyword evidence="2" id="KW-1185">Reference proteome</keyword>
<organism evidence="1 2">
    <name type="scientific">Brassica cretica</name>
    <name type="common">Mustard</name>
    <dbReference type="NCBI Taxonomy" id="69181"/>
    <lineage>
        <taxon>Eukaryota</taxon>
        <taxon>Viridiplantae</taxon>
        <taxon>Streptophyta</taxon>
        <taxon>Embryophyta</taxon>
        <taxon>Tracheophyta</taxon>
        <taxon>Spermatophyta</taxon>
        <taxon>Magnoliopsida</taxon>
        <taxon>eudicotyledons</taxon>
        <taxon>Gunneridae</taxon>
        <taxon>Pentapetalae</taxon>
        <taxon>rosids</taxon>
        <taxon>malvids</taxon>
        <taxon>Brassicales</taxon>
        <taxon>Brassicaceae</taxon>
        <taxon>Brassiceae</taxon>
        <taxon>Brassica</taxon>
    </lineage>
</organism>
<name>A0ABQ7CFS7_BRACR</name>
<reference evidence="1 2" key="1">
    <citation type="journal article" date="2020" name="BMC Genomics">
        <title>Intraspecific diversification of the crop wild relative Brassica cretica Lam. using demographic model selection.</title>
        <authorList>
            <person name="Kioukis A."/>
            <person name="Michalopoulou V.A."/>
            <person name="Briers L."/>
            <person name="Pirintsos S."/>
            <person name="Studholme D.J."/>
            <person name="Pavlidis P."/>
            <person name="Sarris P.F."/>
        </authorList>
    </citation>
    <scope>NUCLEOTIDE SEQUENCE [LARGE SCALE GENOMIC DNA]</scope>
    <source>
        <strain evidence="2">cv. PFS-1207/04</strain>
    </source>
</reference>
<dbReference type="InterPro" id="IPR001579">
    <property type="entry name" value="Glyco_hydro_18_chit_AS"/>
</dbReference>
<dbReference type="EMBL" id="QGKV02000832">
    <property type="protein sequence ID" value="KAF3551185.1"/>
    <property type="molecule type" value="Genomic_DNA"/>
</dbReference>
<gene>
    <name evidence="1" type="ORF">DY000_02004393</name>
</gene>
<dbReference type="Proteomes" id="UP000266723">
    <property type="component" value="Unassembled WGS sequence"/>
</dbReference>
<evidence type="ECO:0000313" key="2">
    <source>
        <dbReference type="Proteomes" id="UP000266723"/>
    </source>
</evidence>
<protein>
    <submittedName>
        <fullName evidence="1">Uncharacterized protein</fullName>
    </submittedName>
</protein>
<proteinExistence type="predicted"/>
<dbReference type="InterPro" id="IPR011990">
    <property type="entry name" value="TPR-like_helical_dom_sf"/>
</dbReference>